<keyword evidence="2" id="KW-1185">Reference proteome</keyword>
<evidence type="ECO:0000313" key="3">
    <source>
        <dbReference type="RefSeq" id="XP_017304786.2"/>
    </source>
</evidence>
<gene>
    <name evidence="3" type="primary">LOC103523740</name>
</gene>
<feature type="signal peptide" evidence="1">
    <location>
        <begin position="1"/>
        <end position="17"/>
    </location>
</feature>
<reference evidence="3" key="1">
    <citation type="submission" date="2025-08" db="UniProtKB">
        <authorList>
            <consortium name="RefSeq"/>
        </authorList>
    </citation>
    <scope>IDENTIFICATION</scope>
</reference>
<evidence type="ECO:0000256" key="1">
    <source>
        <dbReference type="SAM" id="SignalP"/>
    </source>
</evidence>
<protein>
    <submittedName>
        <fullName evidence="3">Uncharacterized protein LOC103523740</fullName>
    </submittedName>
</protein>
<dbReference type="AlphaFoldDB" id="A0A1S4ERI9"/>
<dbReference type="KEGG" id="dci:103523740"/>
<sequence length="209" mass="25098">MKLVLGILLVTICGLSANPAEEISADEKKLLDSMEEMEKNLPTMDYNNKEHFERKRKRRNVAKEVKEPVANKEEQTNQIIRDMIVDDEYHRNMDELKNKIQDKAHIPNYLYFNFEEKDWYKRYKREINEAFADLTQNFDKVELADREMLNEMVHQQGHNEAHSRRKRDLGDYEKDKNDFTKQLEKFEINQANIRQLIDKGKNYKKITKT</sequence>
<accession>A0A1S4ERI9</accession>
<organism evidence="2 3">
    <name type="scientific">Diaphorina citri</name>
    <name type="common">Asian citrus psyllid</name>
    <dbReference type="NCBI Taxonomy" id="121845"/>
    <lineage>
        <taxon>Eukaryota</taxon>
        <taxon>Metazoa</taxon>
        <taxon>Ecdysozoa</taxon>
        <taxon>Arthropoda</taxon>
        <taxon>Hexapoda</taxon>
        <taxon>Insecta</taxon>
        <taxon>Pterygota</taxon>
        <taxon>Neoptera</taxon>
        <taxon>Paraneoptera</taxon>
        <taxon>Hemiptera</taxon>
        <taxon>Sternorrhyncha</taxon>
        <taxon>Psylloidea</taxon>
        <taxon>Psyllidae</taxon>
        <taxon>Diaphorininae</taxon>
        <taxon>Diaphorina</taxon>
    </lineage>
</organism>
<dbReference type="Proteomes" id="UP000079169">
    <property type="component" value="Unplaced"/>
</dbReference>
<proteinExistence type="predicted"/>
<dbReference type="GeneID" id="103523740"/>
<name>A0A1S4ERI9_DIACI</name>
<evidence type="ECO:0000313" key="2">
    <source>
        <dbReference type="Proteomes" id="UP000079169"/>
    </source>
</evidence>
<dbReference type="PaxDb" id="121845-A0A1S4ERI9"/>
<keyword evidence="1" id="KW-0732">Signal</keyword>
<dbReference type="RefSeq" id="XP_017304786.2">
    <property type="nucleotide sequence ID" value="XM_017449297.2"/>
</dbReference>
<feature type="chain" id="PRO_5018149989" evidence="1">
    <location>
        <begin position="18"/>
        <end position="209"/>
    </location>
</feature>